<dbReference type="Proteomes" id="UP000464178">
    <property type="component" value="Chromosome"/>
</dbReference>
<organism evidence="3 4">
    <name type="scientific">Gemmata massiliana</name>
    <dbReference type="NCBI Taxonomy" id="1210884"/>
    <lineage>
        <taxon>Bacteria</taxon>
        <taxon>Pseudomonadati</taxon>
        <taxon>Planctomycetota</taxon>
        <taxon>Planctomycetia</taxon>
        <taxon>Gemmatales</taxon>
        <taxon>Gemmataceae</taxon>
        <taxon>Gemmata</taxon>
    </lineage>
</organism>
<reference evidence="3 4" key="1">
    <citation type="submission" date="2019-05" db="EMBL/GenBank/DDBJ databases">
        <authorList>
            <consortium name="Science for Life Laboratories"/>
        </authorList>
    </citation>
    <scope>NUCLEOTIDE SEQUENCE [LARGE SCALE GENOMIC DNA]</scope>
    <source>
        <strain evidence="3">Soil9</strain>
    </source>
</reference>
<keyword evidence="4" id="KW-1185">Reference proteome</keyword>
<dbReference type="InterPro" id="IPR027558">
    <property type="entry name" value="Pre_pil_HX9DG_C"/>
</dbReference>
<dbReference type="PANTHER" id="PTHR30093">
    <property type="entry name" value="GENERAL SECRETION PATHWAY PROTEIN G"/>
    <property type="match status" value="1"/>
</dbReference>
<keyword evidence="1" id="KW-1133">Transmembrane helix</keyword>
<dbReference type="Pfam" id="PF07963">
    <property type="entry name" value="N_methyl"/>
    <property type="match status" value="1"/>
</dbReference>
<dbReference type="NCBIfam" id="TIGR02532">
    <property type="entry name" value="IV_pilin_GFxxxE"/>
    <property type="match status" value="1"/>
</dbReference>
<dbReference type="SUPFAM" id="SSF54523">
    <property type="entry name" value="Pili subunits"/>
    <property type="match status" value="1"/>
</dbReference>
<accession>A0A6P2CSP2</accession>
<dbReference type="RefSeq" id="WP_162667027.1">
    <property type="nucleotide sequence ID" value="NZ_LR593886.1"/>
</dbReference>
<dbReference type="InterPro" id="IPR012902">
    <property type="entry name" value="N_methyl_site"/>
</dbReference>
<dbReference type="Pfam" id="PF07596">
    <property type="entry name" value="SBP_bac_10"/>
    <property type="match status" value="1"/>
</dbReference>
<dbReference type="Gene3D" id="3.30.700.10">
    <property type="entry name" value="Glycoprotein, Type 4 Pilin"/>
    <property type="match status" value="1"/>
</dbReference>
<name>A0A6P2CSP2_9BACT</name>
<feature type="domain" description="DUF1559" evidence="2">
    <location>
        <begin position="38"/>
        <end position="314"/>
    </location>
</feature>
<evidence type="ECO:0000313" key="4">
    <source>
        <dbReference type="Proteomes" id="UP000464178"/>
    </source>
</evidence>
<keyword evidence="1" id="KW-0812">Transmembrane</keyword>
<evidence type="ECO:0000256" key="1">
    <source>
        <dbReference type="SAM" id="Phobius"/>
    </source>
</evidence>
<evidence type="ECO:0000313" key="3">
    <source>
        <dbReference type="EMBL" id="VTR92118.1"/>
    </source>
</evidence>
<dbReference type="InterPro" id="IPR045584">
    <property type="entry name" value="Pilin-like"/>
</dbReference>
<dbReference type="NCBIfam" id="TIGR04294">
    <property type="entry name" value="pre_pil_HX9DG"/>
    <property type="match status" value="1"/>
</dbReference>
<dbReference type="EMBL" id="LR593886">
    <property type="protein sequence ID" value="VTR92118.1"/>
    <property type="molecule type" value="Genomic_DNA"/>
</dbReference>
<sequence>MSLHSFRSAGRKAFTLIELLVVIAIIAILIGLLLPAVQKVREAAARMKSQNNLKQIGIALHACHDAAGKLPTCHGSFPTGNDPNWGAAYNPSHFGTQQYFLLPYLEQDNVYKAPEINDSGKAAGNSWRSTAIIKTFLAPSDPSLPGDGRTWVSGNGRGATSYTPNWHAFGGGWGEDWQIGGKARIPASFPDGTSNTIGYFEWYSVCGNPSAPTGSGYTERVWCEDGQNCNPLAEMSGRNDPNVRFVPAWWAYYPGGFDLGSPERFPSGYPQNYITLPQFGVNKNQCDPRRVQGFTAGGINVLLMDGSVRSVSSGVSQSTWAFAIMPNDGQVLGSNW</sequence>
<dbReference type="AlphaFoldDB" id="A0A6P2CSP2"/>
<dbReference type="PANTHER" id="PTHR30093:SF2">
    <property type="entry name" value="TYPE II SECRETION SYSTEM PROTEIN H"/>
    <property type="match status" value="1"/>
</dbReference>
<protein>
    <recommendedName>
        <fullName evidence="2">DUF1559 domain-containing protein</fullName>
    </recommendedName>
</protein>
<dbReference type="InterPro" id="IPR011453">
    <property type="entry name" value="DUF1559"/>
</dbReference>
<evidence type="ECO:0000259" key="2">
    <source>
        <dbReference type="Pfam" id="PF07596"/>
    </source>
</evidence>
<gene>
    <name evidence="3" type="ORF">SOIL9_55960</name>
</gene>
<keyword evidence="1" id="KW-0472">Membrane</keyword>
<feature type="transmembrane region" description="Helical" evidence="1">
    <location>
        <begin position="13"/>
        <end position="37"/>
    </location>
</feature>
<dbReference type="KEGG" id="gms:SOIL9_55960"/>
<proteinExistence type="predicted"/>